<sequence>MTTALTRMDTGEPNLRLAKKQALPPLAVSVQTIELTSQSIGNTYIGTITPYIQTSLAPSASGKLAQLNVRVGQTVTAGQSLASLDNAQYVPQQNAAEQASASLVSAQQQYADAQALYNDNLSAEQQVSSAQNALTQQTAALKNAQLGLQKAQLAQKQTMDGTATTQAEQDALQQNVTANQQALTSAQQQLTISQSNLTISKQNLDDAKAEYGSITQTEVQQGYQKYSSALSLYQHWQESGYVGQNPYQANMDATNAVYTSLKQGYDTLQQDQQQHNQGVQAVAQAQAGISQAEANLANAQKGVADAVPPASDSVTAQQADLAVQEAQAALAQAQAQYKAAVASLDLSKKIAADKTQAKQTLDNAANALRQDQVQADTAQRSLQVQIKDGQVVSPISGVVQSVGAQVGQQVGPQTTLITIASTNPTMATIDVPESDIGKMHKNDNVNITVPSLNQTFQGKVFAIHPQLTTATNQYPVDVVLNGSHSGLLPGLQVQGQLTNNAAKKVILVPADAVLSLQSGAEEVFVEQNGVVHSRIVQVGAMSSTQYEITDGLKVGDQIVVQGQNLLSDGDKVKVVSKDGSKGGSN</sequence>
<dbReference type="NCBIfam" id="TIGR01730">
    <property type="entry name" value="RND_mfp"/>
    <property type="match status" value="1"/>
</dbReference>
<dbReference type="Gene3D" id="2.40.50.100">
    <property type="match status" value="2"/>
</dbReference>
<evidence type="ECO:0000256" key="1">
    <source>
        <dbReference type="ARBA" id="ARBA00009477"/>
    </source>
</evidence>
<evidence type="ECO:0000259" key="3">
    <source>
        <dbReference type="Pfam" id="PF25954"/>
    </source>
</evidence>
<evidence type="ECO:0000313" key="5">
    <source>
        <dbReference type="EMBL" id="WAH36819.1"/>
    </source>
</evidence>
<comment type="similarity">
    <text evidence="1">Belongs to the membrane fusion protein (MFP) (TC 8.A.1) family.</text>
</comment>
<evidence type="ECO:0000256" key="2">
    <source>
        <dbReference type="SAM" id="Coils"/>
    </source>
</evidence>
<dbReference type="RefSeq" id="WP_268044209.1">
    <property type="nucleotide sequence ID" value="NZ_CP104064.1"/>
</dbReference>
<name>A0ABY6Z251_9BACL</name>
<dbReference type="InterPro" id="IPR058637">
    <property type="entry name" value="YknX-like_C"/>
</dbReference>
<dbReference type="Gene3D" id="1.10.287.470">
    <property type="entry name" value="Helix hairpin bin"/>
    <property type="match status" value="2"/>
</dbReference>
<dbReference type="InterPro" id="IPR006143">
    <property type="entry name" value="RND_pump_MFP"/>
</dbReference>
<dbReference type="PANTHER" id="PTHR30469">
    <property type="entry name" value="MULTIDRUG RESISTANCE PROTEIN MDTA"/>
    <property type="match status" value="1"/>
</dbReference>
<keyword evidence="2" id="KW-0175">Coiled coil</keyword>
<dbReference type="Gene3D" id="2.40.420.20">
    <property type="match status" value="1"/>
</dbReference>
<dbReference type="Pfam" id="PF25954">
    <property type="entry name" value="Beta-barrel_RND_2"/>
    <property type="match status" value="1"/>
</dbReference>
<dbReference type="EMBL" id="CP104064">
    <property type="protein sequence ID" value="WAH36819.1"/>
    <property type="molecule type" value="Genomic_DNA"/>
</dbReference>
<evidence type="ECO:0000313" key="6">
    <source>
        <dbReference type="Proteomes" id="UP001164803"/>
    </source>
</evidence>
<protein>
    <submittedName>
        <fullName evidence="5">Efflux RND transporter periplasmic adaptor subunit</fullName>
    </submittedName>
</protein>
<keyword evidence="6" id="KW-1185">Reference proteome</keyword>
<proteinExistence type="inferred from homology"/>
<feature type="domain" description="CusB-like beta-barrel" evidence="3">
    <location>
        <begin position="428"/>
        <end position="499"/>
    </location>
</feature>
<dbReference type="SUPFAM" id="SSF111369">
    <property type="entry name" value="HlyD-like secretion proteins"/>
    <property type="match status" value="2"/>
</dbReference>
<reference evidence="5" key="1">
    <citation type="submission" date="2022-08" db="EMBL/GenBank/DDBJ databases">
        <title>Alicyclobacillus dauci DSM2870, complete genome.</title>
        <authorList>
            <person name="Wang Q."/>
            <person name="Cai R."/>
            <person name="Wang Z."/>
        </authorList>
    </citation>
    <scope>NUCLEOTIDE SEQUENCE</scope>
    <source>
        <strain evidence="5">DSM 28700</strain>
    </source>
</reference>
<dbReference type="Pfam" id="PF25989">
    <property type="entry name" value="YknX_C"/>
    <property type="match status" value="1"/>
</dbReference>
<dbReference type="Proteomes" id="UP001164803">
    <property type="component" value="Chromosome"/>
</dbReference>
<dbReference type="Gene3D" id="2.40.30.170">
    <property type="match status" value="1"/>
</dbReference>
<dbReference type="InterPro" id="IPR058792">
    <property type="entry name" value="Beta-barrel_RND_2"/>
</dbReference>
<feature type="coiled-coil region" evidence="2">
    <location>
        <begin position="282"/>
        <end position="343"/>
    </location>
</feature>
<organism evidence="5 6">
    <name type="scientific">Alicyclobacillus dauci</name>
    <dbReference type="NCBI Taxonomy" id="1475485"/>
    <lineage>
        <taxon>Bacteria</taxon>
        <taxon>Bacillati</taxon>
        <taxon>Bacillota</taxon>
        <taxon>Bacilli</taxon>
        <taxon>Bacillales</taxon>
        <taxon>Alicyclobacillaceae</taxon>
        <taxon>Alicyclobacillus</taxon>
    </lineage>
</organism>
<feature type="domain" description="YknX-like C-terminal permuted SH3-like" evidence="4">
    <location>
        <begin position="506"/>
        <end position="574"/>
    </location>
</feature>
<evidence type="ECO:0000259" key="4">
    <source>
        <dbReference type="Pfam" id="PF25989"/>
    </source>
</evidence>
<accession>A0ABY6Z251</accession>
<gene>
    <name evidence="5" type="ORF">NZD86_22050</name>
</gene>